<feature type="signal peptide" evidence="1">
    <location>
        <begin position="1"/>
        <end position="17"/>
    </location>
</feature>
<accession>A0A8S9QEL7</accession>
<feature type="chain" id="PRO_5035906066" evidence="1">
    <location>
        <begin position="18"/>
        <end position="183"/>
    </location>
</feature>
<protein>
    <submittedName>
        <fullName evidence="2">Uncharacterized protein</fullName>
    </submittedName>
</protein>
<reference evidence="2" key="1">
    <citation type="submission" date="2019-12" db="EMBL/GenBank/DDBJ databases">
        <title>Genome sequencing and annotation of Brassica cretica.</title>
        <authorList>
            <person name="Studholme D.J."/>
            <person name="Sarris P."/>
        </authorList>
    </citation>
    <scope>NUCLEOTIDE SEQUENCE</scope>
    <source>
        <strain evidence="2">PFS-109/04</strain>
        <tissue evidence="2">Leaf</tissue>
    </source>
</reference>
<proteinExistence type="predicted"/>
<evidence type="ECO:0000256" key="1">
    <source>
        <dbReference type="SAM" id="SignalP"/>
    </source>
</evidence>
<dbReference type="Proteomes" id="UP000712600">
    <property type="component" value="Unassembled WGS sequence"/>
</dbReference>
<name>A0A8S9QEL7_BRACR</name>
<evidence type="ECO:0000313" key="2">
    <source>
        <dbReference type="EMBL" id="KAF3536684.1"/>
    </source>
</evidence>
<sequence length="183" mass="19972">MFLYLSTMFVLISTSKTNFLLSPKPTLCAYDLSIPGVDVRSEYNGKAGVCQAAGGEARCSKAEAMGGASRDSLATKGALCRGHRGGFSVSRSVSLQLHPPTQWDSGYQTSLRPIIPFAGKEVNVIDLFERVSSVMVHALDLQSFILRARVLKLYRQALKIAQRAPPHARDSCSCILMGRCWFA</sequence>
<organism evidence="2 3">
    <name type="scientific">Brassica cretica</name>
    <name type="common">Mustard</name>
    <dbReference type="NCBI Taxonomy" id="69181"/>
    <lineage>
        <taxon>Eukaryota</taxon>
        <taxon>Viridiplantae</taxon>
        <taxon>Streptophyta</taxon>
        <taxon>Embryophyta</taxon>
        <taxon>Tracheophyta</taxon>
        <taxon>Spermatophyta</taxon>
        <taxon>Magnoliopsida</taxon>
        <taxon>eudicotyledons</taxon>
        <taxon>Gunneridae</taxon>
        <taxon>Pentapetalae</taxon>
        <taxon>rosids</taxon>
        <taxon>malvids</taxon>
        <taxon>Brassicales</taxon>
        <taxon>Brassicaceae</taxon>
        <taxon>Brassiceae</taxon>
        <taxon>Brassica</taxon>
    </lineage>
</organism>
<comment type="caution">
    <text evidence="2">The sequence shown here is derived from an EMBL/GenBank/DDBJ whole genome shotgun (WGS) entry which is preliminary data.</text>
</comment>
<keyword evidence="1" id="KW-0732">Signal</keyword>
<dbReference type="AlphaFoldDB" id="A0A8S9QEL7"/>
<gene>
    <name evidence="2" type="ORF">F2Q69_00024657</name>
</gene>
<dbReference type="EMBL" id="QGKX02001290">
    <property type="protein sequence ID" value="KAF3536684.1"/>
    <property type="molecule type" value="Genomic_DNA"/>
</dbReference>
<evidence type="ECO:0000313" key="3">
    <source>
        <dbReference type="Proteomes" id="UP000712600"/>
    </source>
</evidence>